<gene>
    <name evidence="9" type="ORF">K2173_016902</name>
</gene>
<keyword evidence="6" id="KW-0675">Receptor</keyword>
<proteinExistence type="inferred from homology"/>
<dbReference type="Proteomes" id="UP001159364">
    <property type="component" value="Linkage Group LG01"/>
</dbReference>
<evidence type="ECO:0000256" key="4">
    <source>
        <dbReference type="ARBA" id="ARBA00022490"/>
    </source>
</evidence>
<comment type="similarity">
    <text evidence="3">Belongs to the PYR/PYL/RCAR abscisic acid intracellular receptor family.</text>
</comment>
<keyword evidence="7" id="KW-0539">Nucleus</keyword>
<keyword evidence="5" id="KW-0938">Abscisic acid signaling pathway</keyword>
<sequence length="240" mass="27052">MSKQRPFSSTLFRLTHSLRLLTNFIEMEKVEPSSSMTEPDPDQEHVVIYTTHHSAVPPGLTHQEFEDLAPVISEFHTYRIGHSKCSSLLCQRINAPLQYVWSTVRQFDKPQIYKHFIRSCSVGPGFTVAVGSTRDVSVISGLPAATSTERLDILDDQRHVLGFSIIGGEHRLRNYRSVTTVHEFERDGRIWTVVLESYVVDVPQGNTGDDTRLFTDTVVKLNLQKLASVAEGLARDRDGN</sequence>
<keyword evidence="10" id="KW-1185">Reference proteome</keyword>
<dbReference type="InterPro" id="IPR023393">
    <property type="entry name" value="START-like_dom_sf"/>
</dbReference>
<dbReference type="AlphaFoldDB" id="A0AAV8U590"/>
<comment type="caution">
    <text evidence="9">The sequence shown here is derived from an EMBL/GenBank/DDBJ whole genome shotgun (WGS) entry which is preliminary data.</text>
</comment>
<dbReference type="Pfam" id="PF10604">
    <property type="entry name" value="Polyketide_cyc2"/>
    <property type="match status" value="1"/>
</dbReference>
<dbReference type="EMBL" id="JAIWQS010000001">
    <property type="protein sequence ID" value="KAJ8774456.1"/>
    <property type="molecule type" value="Genomic_DNA"/>
</dbReference>
<reference evidence="9 10" key="1">
    <citation type="submission" date="2021-09" db="EMBL/GenBank/DDBJ databases">
        <title>Genomic insights and catalytic innovation underlie evolution of tropane alkaloids biosynthesis.</title>
        <authorList>
            <person name="Wang Y.-J."/>
            <person name="Tian T."/>
            <person name="Huang J.-P."/>
            <person name="Huang S.-X."/>
        </authorList>
    </citation>
    <scope>NUCLEOTIDE SEQUENCE [LARGE SCALE GENOMIC DNA]</scope>
    <source>
        <strain evidence="9">KIB-2018</strain>
        <tissue evidence="9">Leaf</tissue>
    </source>
</reference>
<dbReference type="GO" id="GO:0005737">
    <property type="term" value="C:cytoplasm"/>
    <property type="evidence" value="ECO:0007669"/>
    <property type="project" value="UniProtKB-SubCell"/>
</dbReference>
<dbReference type="InterPro" id="IPR019587">
    <property type="entry name" value="Polyketide_cyclase/dehydratase"/>
</dbReference>
<evidence type="ECO:0000256" key="7">
    <source>
        <dbReference type="ARBA" id="ARBA00023242"/>
    </source>
</evidence>
<evidence type="ECO:0000256" key="5">
    <source>
        <dbReference type="ARBA" id="ARBA00022682"/>
    </source>
</evidence>
<dbReference type="PANTHER" id="PTHR31213:SF6">
    <property type="entry name" value="ABSCISIC ACID RECEPTOR PYR1"/>
    <property type="match status" value="1"/>
</dbReference>
<dbReference type="InterPro" id="IPR050279">
    <property type="entry name" value="Plant_def-hormone_signal"/>
</dbReference>
<dbReference type="Gene3D" id="3.30.530.20">
    <property type="match status" value="1"/>
</dbReference>
<dbReference type="PANTHER" id="PTHR31213">
    <property type="entry name" value="OS08G0374000 PROTEIN-RELATED"/>
    <property type="match status" value="1"/>
</dbReference>
<evidence type="ECO:0000256" key="6">
    <source>
        <dbReference type="ARBA" id="ARBA00023170"/>
    </source>
</evidence>
<name>A0AAV8U590_9ROSI</name>
<dbReference type="FunFam" id="3.30.530.20:FF:000019">
    <property type="entry name" value="Abscisic acid receptor PYR1"/>
    <property type="match status" value="1"/>
</dbReference>
<comment type="subcellular location">
    <subcellularLocation>
        <location evidence="2">Cytoplasm</location>
    </subcellularLocation>
    <subcellularLocation>
        <location evidence="1">Nucleus</location>
    </subcellularLocation>
</comment>
<evidence type="ECO:0000256" key="1">
    <source>
        <dbReference type="ARBA" id="ARBA00004123"/>
    </source>
</evidence>
<evidence type="ECO:0000256" key="2">
    <source>
        <dbReference type="ARBA" id="ARBA00004496"/>
    </source>
</evidence>
<dbReference type="GO" id="GO:0042803">
    <property type="term" value="F:protein homodimerization activity"/>
    <property type="evidence" value="ECO:0007669"/>
    <property type="project" value="UniProtKB-ARBA"/>
</dbReference>
<evidence type="ECO:0000313" key="9">
    <source>
        <dbReference type="EMBL" id="KAJ8774456.1"/>
    </source>
</evidence>
<dbReference type="GO" id="GO:0009738">
    <property type="term" value="P:abscisic acid-activated signaling pathway"/>
    <property type="evidence" value="ECO:0007669"/>
    <property type="project" value="UniProtKB-KW"/>
</dbReference>
<dbReference type="GO" id="GO:0010427">
    <property type="term" value="F:abscisic acid binding"/>
    <property type="evidence" value="ECO:0007669"/>
    <property type="project" value="TreeGrafter"/>
</dbReference>
<accession>A0AAV8U590</accession>
<dbReference type="GO" id="GO:0004864">
    <property type="term" value="F:protein phosphatase inhibitor activity"/>
    <property type="evidence" value="ECO:0007669"/>
    <property type="project" value="UniProtKB-KW"/>
</dbReference>
<dbReference type="GO" id="GO:0005634">
    <property type="term" value="C:nucleus"/>
    <property type="evidence" value="ECO:0007669"/>
    <property type="project" value="UniProtKB-SubCell"/>
</dbReference>
<protein>
    <submittedName>
        <fullName evidence="9">Uncharacterized protein</fullName>
    </submittedName>
</protein>
<dbReference type="GO" id="GO:0038023">
    <property type="term" value="F:signaling receptor activity"/>
    <property type="evidence" value="ECO:0007669"/>
    <property type="project" value="TreeGrafter"/>
</dbReference>
<evidence type="ECO:0000256" key="3">
    <source>
        <dbReference type="ARBA" id="ARBA00008594"/>
    </source>
</evidence>
<keyword evidence="4" id="KW-0963">Cytoplasm</keyword>
<keyword evidence="8" id="KW-0650">Protein phosphatase inhibitor</keyword>
<organism evidence="9 10">
    <name type="scientific">Erythroxylum novogranatense</name>
    <dbReference type="NCBI Taxonomy" id="1862640"/>
    <lineage>
        <taxon>Eukaryota</taxon>
        <taxon>Viridiplantae</taxon>
        <taxon>Streptophyta</taxon>
        <taxon>Embryophyta</taxon>
        <taxon>Tracheophyta</taxon>
        <taxon>Spermatophyta</taxon>
        <taxon>Magnoliopsida</taxon>
        <taxon>eudicotyledons</taxon>
        <taxon>Gunneridae</taxon>
        <taxon>Pentapetalae</taxon>
        <taxon>rosids</taxon>
        <taxon>fabids</taxon>
        <taxon>Malpighiales</taxon>
        <taxon>Erythroxylaceae</taxon>
        <taxon>Erythroxylum</taxon>
    </lineage>
</organism>
<evidence type="ECO:0000313" key="10">
    <source>
        <dbReference type="Proteomes" id="UP001159364"/>
    </source>
</evidence>
<dbReference type="GO" id="GO:0062049">
    <property type="term" value="C:protein phosphatase inhibitor complex"/>
    <property type="evidence" value="ECO:0007669"/>
    <property type="project" value="UniProtKB-ARBA"/>
</dbReference>
<dbReference type="SUPFAM" id="SSF55961">
    <property type="entry name" value="Bet v1-like"/>
    <property type="match status" value="1"/>
</dbReference>
<evidence type="ECO:0000256" key="8">
    <source>
        <dbReference type="ARBA" id="ARBA00023272"/>
    </source>
</evidence>
<dbReference type="CDD" id="cd07821">
    <property type="entry name" value="PYR_PYL_RCAR_like"/>
    <property type="match status" value="1"/>
</dbReference>